<evidence type="ECO:0000256" key="3">
    <source>
        <dbReference type="ARBA" id="ARBA00022448"/>
    </source>
</evidence>
<protein>
    <submittedName>
        <fullName evidence="11">ABC transporter A family protein</fullName>
    </submittedName>
</protein>
<evidence type="ECO:0000256" key="4">
    <source>
        <dbReference type="ARBA" id="ARBA00022692"/>
    </source>
</evidence>
<dbReference type="EMBL" id="GL883029">
    <property type="protein sequence ID" value="EGG13873.1"/>
    <property type="molecule type" value="Genomic_DNA"/>
</dbReference>
<dbReference type="InterPro" id="IPR017871">
    <property type="entry name" value="ABC_transporter-like_CS"/>
</dbReference>
<dbReference type="Pfam" id="PF12698">
    <property type="entry name" value="ABC2_membrane_3"/>
    <property type="match status" value="1"/>
</dbReference>
<feature type="transmembrane region" description="Helical" evidence="9">
    <location>
        <begin position="251"/>
        <end position="272"/>
    </location>
</feature>
<dbReference type="InterPro" id="IPR027417">
    <property type="entry name" value="P-loop_NTPase"/>
</dbReference>
<dbReference type="GO" id="GO:0016020">
    <property type="term" value="C:membrane"/>
    <property type="evidence" value="ECO:0007669"/>
    <property type="project" value="UniProtKB-SubCell"/>
</dbReference>
<dbReference type="GO" id="GO:0030587">
    <property type="term" value="P:sorocarp development"/>
    <property type="evidence" value="ECO:0007669"/>
    <property type="project" value="UniProtKB-ARBA"/>
</dbReference>
<keyword evidence="3" id="KW-0813">Transport</keyword>
<evidence type="ECO:0000256" key="1">
    <source>
        <dbReference type="ARBA" id="ARBA00004141"/>
    </source>
</evidence>
<keyword evidence="4 9" id="KW-0812">Transmembrane</keyword>
<gene>
    <name evidence="11" type="primary">abcA8</name>
    <name evidence="11" type="ORF">DFA_11634</name>
</gene>
<feature type="transmembrane region" description="Helical" evidence="9">
    <location>
        <begin position="293"/>
        <end position="326"/>
    </location>
</feature>
<dbReference type="RefSeq" id="XP_004350581.1">
    <property type="nucleotide sequence ID" value="XM_004350530.1"/>
</dbReference>
<keyword evidence="8 9" id="KW-0472">Membrane</keyword>
<accession>F4QDS6</accession>
<dbReference type="GeneID" id="14866229"/>
<comment type="similarity">
    <text evidence="2">Belongs to the ABC transporter superfamily. ABCA family.</text>
</comment>
<evidence type="ECO:0000256" key="5">
    <source>
        <dbReference type="ARBA" id="ARBA00022741"/>
    </source>
</evidence>
<feature type="transmembrane region" description="Helical" evidence="9">
    <location>
        <begin position="20"/>
        <end position="45"/>
    </location>
</feature>
<keyword evidence="6" id="KW-0067">ATP-binding</keyword>
<dbReference type="GO" id="GO:0140359">
    <property type="term" value="F:ABC-type transporter activity"/>
    <property type="evidence" value="ECO:0007669"/>
    <property type="project" value="InterPro"/>
</dbReference>
<dbReference type="PROSITE" id="PS00211">
    <property type="entry name" value="ABC_TRANSPORTER_1"/>
    <property type="match status" value="1"/>
</dbReference>
<feature type="transmembrane region" description="Helical" evidence="9">
    <location>
        <begin position="369"/>
        <end position="393"/>
    </location>
</feature>
<dbReference type="Proteomes" id="UP000007797">
    <property type="component" value="Unassembled WGS sequence"/>
</dbReference>
<comment type="subcellular location">
    <subcellularLocation>
        <location evidence="1">Membrane</location>
        <topology evidence="1">Multi-pass membrane protein</topology>
    </subcellularLocation>
</comment>
<proteinExistence type="inferred from homology"/>
<dbReference type="Gene3D" id="3.40.50.300">
    <property type="entry name" value="P-loop containing nucleotide triphosphate hydrolases"/>
    <property type="match status" value="1"/>
</dbReference>
<dbReference type="GO" id="GO:0005319">
    <property type="term" value="F:lipid transporter activity"/>
    <property type="evidence" value="ECO:0007669"/>
    <property type="project" value="TreeGrafter"/>
</dbReference>
<dbReference type="InterPro" id="IPR013525">
    <property type="entry name" value="ABC2_TM"/>
</dbReference>
<keyword evidence="7 9" id="KW-1133">Transmembrane helix</keyword>
<dbReference type="KEGG" id="dfa:DFA_11634"/>
<name>F4QDS6_CACFS</name>
<keyword evidence="5" id="KW-0547">Nucleotide-binding</keyword>
<dbReference type="SUPFAM" id="SSF52540">
    <property type="entry name" value="P-loop containing nucleoside triphosphate hydrolases"/>
    <property type="match status" value="1"/>
</dbReference>
<dbReference type="AlphaFoldDB" id="F4QDS6"/>
<feature type="domain" description="ABC transporter" evidence="10">
    <location>
        <begin position="537"/>
        <end position="773"/>
    </location>
</feature>
<dbReference type="GO" id="GO:0016887">
    <property type="term" value="F:ATP hydrolysis activity"/>
    <property type="evidence" value="ECO:0007669"/>
    <property type="project" value="InterPro"/>
</dbReference>
<evidence type="ECO:0000256" key="2">
    <source>
        <dbReference type="ARBA" id="ARBA00008869"/>
    </source>
</evidence>
<dbReference type="SMART" id="SM00382">
    <property type="entry name" value="AAA"/>
    <property type="match status" value="1"/>
</dbReference>
<feature type="transmembrane region" description="Helical" evidence="9">
    <location>
        <begin position="332"/>
        <end position="357"/>
    </location>
</feature>
<evidence type="ECO:0000259" key="10">
    <source>
        <dbReference type="PROSITE" id="PS50893"/>
    </source>
</evidence>
<organism evidence="11 12">
    <name type="scientific">Cavenderia fasciculata</name>
    <name type="common">Slime mold</name>
    <name type="synonym">Dictyostelium fasciculatum</name>
    <dbReference type="NCBI Taxonomy" id="261658"/>
    <lineage>
        <taxon>Eukaryota</taxon>
        <taxon>Amoebozoa</taxon>
        <taxon>Evosea</taxon>
        <taxon>Eumycetozoa</taxon>
        <taxon>Dictyostelia</taxon>
        <taxon>Acytosteliales</taxon>
        <taxon>Cavenderiaceae</taxon>
        <taxon>Cavenderia</taxon>
    </lineage>
</organism>
<dbReference type="PROSITE" id="PS50893">
    <property type="entry name" value="ABC_TRANSPORTER_2"/>
    <property type="match status" value="1"/>
</dbReference>
<dbReference type="PANTHER" id="PTHR19229">
    <property type="entry name" value="ATP-BINDING CASSETTE TRANSPORTER SUBFAMILY A ABCA"/>
    <property type="match status" value="1"/>
</dbReference>
<evidence type="ECO:0000256" key="7">
    <source>
        <dbReference type="ARBA" id="ARBA00022989"/>
    </source>
</evidence>
<evidence type="ECO:0000256" key="8">
    <source>
        <dbReference type="ARBA" id="ARBA00023136"/>
    </source>
</evidence>
<evidence type="ECO:0000313" key="12">
    <source>
        <dbReference type="Proteomes" id="UP000007797"/>
    </source>
</evidence>
<evidence type="ECO:0000256" key="9">
    <source>
        <dbReference type="SAM" id="Phobius"/>
    </source>
</evidence>
<dbReference type="InterPro" id="IPR026082">
    <property type="entry name" value="ABCA"/>
</dbReference>
<sequence length="858" mass="95970">MPLQRELLQTKLLLKKNLLVSIRSWVSTLVEILSPAFFILILLIISKSPSPMSSLQRPAINYDSNIPICTPYVQDNCVTLLYSPSNSTLVNELMQLLAEINSPQLNISTNINQTGAVVPMYSVDDMNDFIANNPNVTMAAVEFQSFPENFTDTHHNDPILHKFSNLIMYNVLWNATCPNFINPKTCIDYAVPVNAAIHKAIHTYQARRKLGVLILGGGGGGGAPLPNDSTIPSITFSTSTFPLYDASLNAVGTYGCLFFYCGSMISFIFLMYKVSFEKEKHLKQGMIMMGLNGSVYFVSWFITCLVINVLLTLITIGVGAACQFSFFLSTNFFVNFLTFFLYILCMTQVAFFILTFIQSTKAAIGIGMTIFIVGSIIQLIFSLMSTFLFQILYETDNTSSLTARVILYVLPMYHFSKIVTDINQVTLLSKFTGVRFDWSNLYANLNSPTATNVNIPSTYESLVNLLILSIGYTVLAWYFEHIVPGNDGTSQPPWFFLLPSYWGISKKTPKFVEPPHFDQDILDEIEKANDPNNQAPVIIRGLSKTYHNMFNSKKDVKAVRYLSLSIEKGSVLCLLGHNGSGKSTTIGMLTGLISPSSGDAMIFGKSVISEIDQVRKQTSVCPQHDILWNQMSAYEHLELFAELKGIDKSLRKQCIDDALESVRLTRVAKNQITSYSGGMKRRLSIAIATIGDPNIIFFDEPTGSLDVASRRHIWNLIKEIKKDKVIILTTHLMDEADMLSDRIIILNHGVMACNGNSLQLKHKYGNGYSVNIIAKSQDHIPEIKSFMNNILPNSKLIMESADYLNFGIPLNTDETILQKFFKTLEELSTQENNPIRDFAVSQASIDDVFLNVTKLKHE</sequence>
<reference evidence="12" key="1">
    <citation type="journal article" date="2011" name="Genome Res.">
        <title>Phylogeny-wide analysis of social amoeba genomes highlights ancient origins for complex intercellular communication.</title>
        <authorList>
            <person name="Heidel A.J."/>
            <person name="Lawal H.M."/>
            <person name="Felder M."/>
            <person name="Schilde C."/>
            <person name="Helps N.R."/>
            <person name="Tunggal B."/>
            <person name="Rivero F."/>
            <person name="John U."/>
            <person name="Schleicher M."/>
            <person name="Eichinger L."/>
            <person name="Platzer M."/>
            <person name="Noegel A.A."/>
            <person name="Schaap P."/>
            <person name="Gloeckner G."/>
        </authorList>
    </citation>
    <scope>NUCLEOTIDE SEQUENCE [LARGE SCALE GENOMIC DNA]</scope>
    <source>
        <strain evidence="12">SH3</strain>
    </source>
</reference>
<dbReference type="FunFam" id="3.40.50.300:FF:000665">
    <property type="entry name" value="ABC transporter A family member 2"/>
    <property type="match status" value="1"/>
</dbReference>
<dbReference type="InterPro" id="IPR003439">
    <property type="entry name" value="ABC_transporter-like_ATP-bd"/>
</dbReference>
<evidence type="ECO:0000313" key="11">
    <source>
        <dbReference type="EMBL" id="EGG13873.1"/>
    </source>
</evidence>
<dbReference type="OMA" id="LAWYFEH"/>
<dbReference type="PANTHER" id="PTHR19229:SF205">
    <property type="entry name" value="ABC TRANSPORTER A FAMILY MEMBER 1-RELATED"/>
    <property type="match status" value="1"/>
</dbReference>
<keyword evidence="12" id="KW-1185">Reference proteome</keyword>
<dbReference type="Pfam" id="PF00005">
    <property type="entry name" value="ABC_tran"/>
    <property type="match status" value="1"/>
</dbReference>
<dbReference type="InterPro" id="IPR003593">
    <property type="entry name" value="AAA+_ATPase"/>
</dbReference>
<dbReference type="GO" id="GO:0005524">
    <property type="term" value="F:ATP binding"/>
    <property type="evidence" value="ECO:0007669"/>
    <property type="project" value="UniProtKB-KW"/>
</dbReference>
<evidence type="ECO:0000256" key="6">
    <source>
        <dbReference type="ARBA" id="ARBA00022840"/>
    </source>
</evidence>
<dbReference type="CDD" id="cd03263">
    <property type="entry name" value="ABC_subfamily_A"/>
    <property type="match status" value="1"/>
</dbReference>
<dbReference type="OrthoDB" id="10255969at2759"/>